<accession>A0A1M6UT05</accession>
<feature type="domain" description="HD-GYP" evidence="1">
    <location>
        <begin position="112"/>
        <end position="310"/>
    </location>
</feature>
<dbReference type="PANTHER" id="PTHR43155">
    <property type="entry name" value="CYCLIC DI-GMP PHOSPHODIESTERASE PA4108-RELATED"/>
    <property type="match status" value="1"/>
</dbReference>
<sequence>MLKVYAVESLRSGLIVGRDIMDEQGKALISAGTALTKEMIYGLLDRPIFSVYIEETEPVEELPGQEHLLDDEYISCYNDAYAKLEKIFNTLVEQGQFDAADLQALMDERTFTMLSDGAKAVSQIHNMEYKEPYLIHHCLHVGIFAGLMAKWLGLSILDQYNLVIAGLFLDIGKLRIPSEVLDKKGKLTDEEFELVKKHAQFGHDMISMTTLNANQDIMNGVLQHHERCDGSGYPRQLTAENISSFGKILAILDIYDAMASDRVFAKRRSPFDVFATLYDDILDGKLDTEYGVQFIKHLCHSLNGNWVGLSNGEKARIVYLDESRIRSLPVVQTLGGEFIDLGKNRDIKVTCILTANEVRDNNS</sequence>
<evidence type="ECO:0000259" key="1">
    <source>
        <dbReference type="PROSITE" id="PS51832"/>
    </source>
</evidence>
<reference evidence="2 3" key="1">
    <citation type="submission" date="2016-11" db="EMBL/GenBank/DDBJ databases">
        <authorList>
            <person name="Jaros S."/>
            <person name="Januszkiewicz K."/>
            <person name="Wedrychowicz H."/>
        </authorList>
    </citation>
    <scope>NUCLEOTIDE SEQUENCE [LARGE SCALE GENOMIC DNA]</scope>
    <source>
        <strain evidence="2 3">HD4</strain>
    </source>
</reference>
<gene>
    <name evidence="2" type="ORF">SAMN05216582_11462</name>
</gene>
<protein>
    <submittedName>
        <fullName evidence="2">HD-GYP domain, c-di-GMP phosphodiesterase class II (Or its inactivated variant)</fullName>
    </submittedName>
</protein>
<dbReference type="AlphaFoldDB" id="A0A1M6UT05"/>
<dbReference type="Pfam" id="PF13487">
    <property type="entry name" value="HD_5"/>
    <property type="match status" value="1"/>
</dbReference>
<proteinExistence type="predicted"/>
<dbReference type="InterPro" id="IPR003607">
    <property type="entry name" value="HD/PDEase_dom"/>
</dbReference>
<dbReference type="CDD" id="cd00077">
    <property type="entry name" value="HDc"/>
    <property type="match status" value="1"/>
</dbReference>
<dbReference type="EMBL" id="FRBC01000014">
    <property type="protein sequence ID" value="SHK72332.1"/>
    <property type="molecule type" value="Genomic_DNA"/>
</dbReference>
<dbReference type="InterPro" id="IPR037522">
    <property type="entry name" value="HD_GYP_dom"/>
</dbReference>
<dbReference type="PROSITE" id="PS51832">
    <property type="entry name" value="HD_GYP"/>
    <property type="match status" value="1"/>
</dbReference>
<dbReference type="Proteomes" id="UP000184263">
    <property type="component" value="Unassembled WGS sequence"/>
</dbReference>
<dbReference type="OrthoDB" id="1677843at2"/>
<dbReference type="Gene3D" id="1.10.3210.10">
    <property type="entry name" value="Hypothetical protein af1432"/>
    <property type="match status" value="1"/>
</dbReference>
<name>A0A1M6UT05_SELRU</name>
<evidence type="ECO:0000313" key="2">
    <source>
        <dbReference type="EMBL" id="SHK72332.1"/>
    </source>
</evidence>
<organism evidence="2 3">
    <name type="scientific">Selenomonas ruminantium</name>
    <dbReference type="NCBI Taxonomy" id="971"/>
    <lineage>
        <taxon>Bacteria</taxon>
        <taxon>Bacillati</taxon>
        <taxon>Bacillota</taxon>
        <taxon>Negativicutes</taxon>
        <taxon>Selenomonadales</taxon>
        <taxon>Selenomonadaceae</taxon>
        <taxon>Selenomonas</taxon>
    </lineage>
</organism>
<evidence type="ECO:0000313" key="3">
    <source>
        <dbReference type="Proteomes" id="UP000184263"/>
    </source>
</evidence>
<dbReference type="PANTHER" id="PTHR43155:SF2">
    <property type="entry name" value="CYCLIC DI-GMP PHOSPHODIESTERASE PA4108"/>
    <property type="match status" value="1"/>
</dbReference>
<dbReference type="RefSeq" id="WP_073090088.1">
    <property type="nucleotide sequence ID" value="NZ_FRBC01000014.1"/>
</dbReference>
<dbReference type="SUPFAM" id="SSF109604">
    <property type="entry name" value="HD-domain/PDEase-like"/>
    <property type="match status" value="1"/>
</dbReference>